<dbReference type="EMBL" id="CP063009">
    <property type="protein sequence ID" value="QOU54579.1"/>
    <property type="molecule type" value="Genomic_DNA"/>
</dbReference>
<dbReference type="AlphaFoldDB" id="A0A2R4NDX3"/>
<accession>A0A2R4NDX3</accession>
<gene>
    <name evidence="2" type="ORF">GJJ08_027130</name>
</gene>
<dbReference type="RefSeq" id="WP_015632539.1">
    <property type="nucleotide sequence ID" value="NZ_BIHB01000017.1"/>
</dbReference>
<name>A0A2R4NDX3_KLEPN</name>
<dbReference type="Proteomes" id="UP000439817">
    <property type="component" value="Plasmid unnamed1"/>
</dbReference>
<geneLocation type="plasmid" evidence="2 3">
    <name>unnamed1</name>
</geneLocation>
<organism evidence="1">
    <name type="scientific">Klebsiella pneumoniae</name>
    <dbReference type="NCBI Taxonomy" id="573"/>
    <lineage>
        <taxon>Bacteria</taxon>
        <taxon>Pseudomonadati</taxon>
        <taxon>Pseudomonadota</taxon>
        <taxon>Gammaproteobacteria</taxon>
        <taxon>Enterobacterales</taxon>
        <taxon>Enterobacteriaceae</taxon>
        <taxon>Klebsiella/Raoultella group</taxon>
        <taxon>Klebsiella</taxon>
        <taxon>Klebsiella pneumoniae complex</taxon>
    </lineage>
</organism>
<dbReference type="InterPro" id="IPR009003">
    <property type="entry name" value="Peptidase_S1_PA"/>
</dbReference>
<sequence length="290" mass="32590">MSINNLSLTSFKIEMCRENADSDELTILSTATAFFYCFNEEIYLITNWHNVTGRNSLTGKPLDTINLSVPNLMALYLPKRIEAVGNSFYLSWRNVLKLNLYEEDNGEYAPVWFEHPNHENKVDIIAIPVNYTMKTLKENGFAIFPVNSDELNLEDFDIKAGMDAFLIGYPLGMVAGGNLPIWKRGSVASEHDVNIDKLPKYFIDTATTKTGMSGSAVFIKSNGFTFPKGKENIDDMIMSQCYTFGGVYSGRSQLIHSGSSIYPDLAIVWKESAIIEIIEGKHKSKHVYYG</sequence>
<reference evidence="2 3" key="2">
    <citation type="journal article" date="2020" name="Antibiotics">
        <title>Molecular Typing, Characterization of Antimicrobial Resistance, Virulence Profiling and Analysis of Whole-Genome Sequence of Clinical Klebsiella pneumoniae Isolates.</title>
        <authorList>
            <person name="Shelenkov A."/>
            <person name="Mikhaylova Y."/>
            <person name="Yanushevich Y."/>
            <person name="Samoilov A."/>
            <person name="Petrova L."/>
            <person name="Fomina V."/>
            <person name="Gusarov V."/>
            <person name="Zamyatin M."/>
            <person name="Shagin D."/>
            <person name="Akimkin V."/>
        </authorList>
    </citation>
    <scope>NUCLEOTIDE SEQUENCE [LARGE SCALE GENOMIC DNA]</scope>
    <source>
        <strain evidence="2 3">CriePir120</strain>
        <plasmid evidence="2 3">unnamed1</plasmid>
    </source>
</reference>
<evidence type="ECO:0000313" key="2">
    <source>
        <dbReference type="EMBL" id="QOU54579.1"/>
    </source>
</evidence>
<evidence type="ECO:0000313" key="1">
    <source>
        <dbReference type="EMBL" id="AVX34345.1"/>
    </source>
</evidence>
<keyword evidence="1" id="KW-0614">Plasmid</keyword>
<reference evidence="1" key="1">
    <citation type="submission" date="2017-10" db="EMBL/GenBank/DDBJ databases">
        <title>Complete sequence of p911021-tetA.</title>
        <authorList>
            <person name="Feng J."/>
            <person name="Zeng L."/>
            <person name="Jiang X."/>
            <person name="Zhan Z."/>
            <person name="Luo W."/>
            <person name="Zhao Y."/>
            <person name="Tong Y."/>
            <person name="Zhou D."/>
        </authorList>
    </citation>
    <scope>NUCLEOTIDE SEQUENCE</scope>
    <source>
        <plasmid evidence="1">p911021-tetA</plasmid>
    </source>
</reference>
<protein>
    <submittedName>
        <fullName evidence="2">Trypsin-like peptidase domain-containing protein</fullName>
    </submittedName>
</protein>
<geneLocation type="plasmid" evidence="1">
    <name>p911021-tetA</name>
</geneLocation>
<proteinExistence type="predicted"/>
<evidence type="ECO:0000313" key="3">
    <source>
        <dbReference type="Proteomes" id="UP000439817"/>
    </source>
</evidence>
<dbReference type="EMBL" id="MG288679">
    <property type="protein sequence ID" value="AVX34345.1"/>
    <property type="molecule type" value="Genomic_DNA"/>
</dbReference>
<dbReference type="SUPFAM" id="SSF50494">
    <property type="entry name" value="Trypsin-like serine proteases"/>
    <property type="match status" value="1"/>
</dbReference>